<dbReference type="Proteomes" id="UP001307889">
    <property type="component" value="Chromosome 4"/>
</dbReference>
<keyword evidence="2" id="KW-1185">Reference proteome</keyword>
<dbReference type="EMBL" id="AP028912">
    <property type="protein sequence ID" value="BES93976.1"/>
    <property type="molecule type" value="Genomic_DNA"/>
</dbReference>
<evidence type="ECO:0008006" key="3">
    <source>
        <dbReference type="Google" id="ProtNLM"/>
    </source>
</evidence>
<reference evidence="1 2" key="1">
    <citation type="submission" date="2023-09" db="EMBL/GenBank/DDBJ databases">
        <title>Nesidiocoris tenuis whole genome shotgun sequence.</title>
        <authorList>
            <person name="Shibata T."/>
            <person name="Shimoda M."/>
            <person name="Kobayashi T."/>
            <person name="Uehara T."/>
        </authorList>
    </citation>
    <scope>NUCLEOTIDE SEQUENCE [LARGE SCALE GENOMIC DNA]</scope>
    <source>
        <strain evidence="1 2">Japan</strain>
    </source>
</reference>
<sequence length="110" mass="12082">MEQSEGDGNYACALRHLAPNGGEITTGAARRTARVTGILFLPSRPNFNSTKIADVCVCDARRRKSTMKPLQFLLPQWIPVLVLRASSNEPPGQRGCSRIPTSSWNCQVLQ</sequence>
<accession>A0ABN7ASV1</accession>
<evidence type="ECO:0000313" key="2">
    <source>
        <dbReference type="Proteomes" id="UP001307889"/>
    </source>
</evidence>
<gene>
    <name evidence="1" type="ORF">NTJ_06786</name>
</gene>
<name>A0ABN7ASV1_9HEMI</name>
<organism evidence="1 2">
    <name type="scientific">Nesidiocoris tenuis</name>
    <dbReference type="NCBI Taxonomy" id="355587"/>
    <lineage>
        <taxon>Eukaryota</taxon>
        <taxon>Metazoa</taxon>
        <taxon>Ecdysozoa</taxon>
        <taxon>Arthropoda</taxon>
        <taxon>Hexapoda</taxon>
        <taxon>Insecta</taxon>
        <taxon>Pterygota</taxon>
        <taxon>Neoptera</taxon>
        <taxon>Paraneoptera</taxon>
        <taxon>Hemiptera</taxon>
        <taxon>Heteroptera</taxon>
        <taxon>Panheteroptera</taxon>
        <taxon>Cimicomorpha</taxon>
        <taxon>Miridae</taxon>
        <taxon>Dicyphina</taxon>
        <taxon>Nesidiocoris</taxon>
    </lineage>
</organism>
<proteinExistence type="predicted"/>
<protein>
    <recommendedName>
        <fullName evidence="3">Ig-like domain-containing protein</fullName>
    </recommendedName>
</protein>
<evidence type="ECO:0000313" key="1">
    <source>
        <dbReference type="EMBL" id="BES93976.1"/>
    </source>
</evidence>